<keyword evidence="6" id="KW-0564">Palmitate</keyword>
<feature type="compositionally biased region" description="Basic and acidic residues" evidence="12">
    <location>
        <begin position="229"/>
        <end position="244"/>
    </location>
</feature>
<dbReference type="OrthoDB" id="9909019at2759"/>
<evidence type="ECO:0000256" key="4">
    <source>
        <dbReference type="ARBA" id="ARBA00022989"/>
    </source>
</evidence>
<proteinExistence type="inferred from homology"/>
<keyword evidence="8 10" id="KW-0012">Acyltransferase</keyword>
<sequence>MYMRRNIGQYFPVLLVFGLIIASFIDYNFNYCRGLFSDGYIVQGIIYVVIYNVILVFFTYSYIMVTFSDPGSPTKDVVNVLSGDELASFYTTLEELPEYKKMTESASSDASHQSTGALLQNEKMQNKNISLSSLTNNNQNNEYKNDIPLNDIISSSSDERFSKSSENNPLLPQKETIINMNSLMFRESQTSGNAIFNRSGKKDQISIDIDNDMILERNIKKLNNNNSSEELHDENNNEKRSPKEDNEEINNLICKKCLGFKPERTHHCSVCKRCVLKMDHHCPWISNCVGFYNYKYFMLFLLYGSIYIPFQFITILITFISTVDFSIDFIENLVIIPGNKKLWIIHLFFSFVLGCSILILFLSHVFQNLLGNRTTLELFGKQDEIRNYRFKIIREHRKKEIEKLETEVKELEQEVNSSLDSPNIEEIKKELSMKKSLLDKKIKEFNYPSNRSPRFVSASTKNIPKSVLHNPYDLGKLENFYQVFGKNPKLWLIPVPSSLGDGYNYPKYEYQA</sequence>
<organism evidence="14 15">
    <name type="scientific">Piromyces finnis</name>
    <dbReference type="NCBI Taxonomy" id="1754191"/>
    <lineage>
        <taxon>Eukaryota</taxon>
        <taxon>Fungi</taxon>
        <taxon>Fungi incertae sedis</taxon>
        <taxon>Chytridiomycota</taxon>
        <taxon>Chytridiomycota incertae sedis</taxon>
        <taxon>Neocallimastigomycetes</taxon>
        <taxon>Neocallimastigales</taxon>
        <taxon>Neocallimastigaceae</taxon>
        <taxon>Piromyces</taxon>
    </lineage>
</organism>
<evidence type="ECO:0000256" key="2">
    <source>
        <dbReference type="ARBA" id="ARBA00022679"/>
    </source>
</evidence>
<evidence type="ECO:0000256" key="12">
    <source>
        <dbReference type="SAM" id="MobiDB-lite"/>
    </source>
</evidence>
<reference evidence="14 15" key="1">
    <citation type="submission" date="2016-08" db="EMBL/GenBank/DDBJ databases">
        <title>Genomes of anaerobic fungi encode conserved fungal cellulosomes for biomass hydrolysis.</title>
        <authorList>
            <consortium name="DOE Joint Genome Institute"/>
            <person name="Haitjema C.H."/>
            <person name="Gilmore S.P."/>
            <person name="Henske J.K."/>
            <person name="Solomon K.V."/>
            <person name="De Groot R."/>
            <person name="Kuo A."/>
            <person name="Mondo S.J."/>
            <person name="Salamov A.A."/>
            <person name="Labutti K."/>
            <person name="Zhao Z."/>
            <person name="Chiniquy J."/>
            <person name="Barry K."/>
            <person name="Brewer H.M."/>
            <person name="Purvine S.O."/>
            <person name="Wright A.T."/>
            <person name="Boxma B."/>
            <person name="Van Alen T."/>
            <person name="Hackstein J.H."/>
            <person name="Baker S.E."/>
            <person name="Grigoriev I.V."/>
            <person name="O'Malley M.A."/>
        </authorList>
    </citation>
    <scope>NUCLEOTIDE SEQUENCE [LARGE SCALE GENOMIC DNA]</scope>
    <source>
        <strain evidence="15">finn</strain>
    </source>
</reference>
<evidence type="ECO:0000259" key="13">
    <source>
        <dbReference type="Pfam" id="PF01529"/>
    </source>
</evidence>
<keyword evidence="2 10" id="KW-0808">Transferase</keyword>
<dbReference type="Proteomes" id="UP000193719">
    <property type="component" value="Unassembled WGS sequence"/>
</dbReference>
<dbReference type="STRING" id="1754191.A0A1Y1VEA8"/>
<keyword evidence="5 10" id="KW-0472">Membrane</keyword>
<dbReference type="InterPro" id="IPR039859">
    <property type="entry name" value="PFA4/ZDH16/20/ERF2-like"/>
</dbReference>
<feature type="region of interest" description="Disordered" evidence="12">
    <location>
        <begin position="225"/>
        <end position="245"/>
    </location>
</feature>
<keyword evidence="15" id="KW-1185">Reference proteome</keyword>
<keyword evidence="4 10" id="KW-1133">Transmembrane helix</keyword>
<evidence type="ECO:0000313" key="14">
    <source>
        <dbReference type="EMBL" id="ORX53306.1"/>
    </source>
</evidence>
<dbReference type="GO" id="GO:0016020">
    <property type="term" value="C:membrane"/>
    <property type="evidence" value="ECO:0007669"/>
    <property type="project" value="UniProtKB-SubCell"/>
</dbReference>
<evidence type="ECO:0000256" key="5">
    <source>
        <dbReference type="ARBA" id="ARBA00023136"/>
    </source>
</evidence>
<gene>
    <name evidence="14" type="ORF">BCR36DRAFT_349088</name>
</gene>
<comment type="domain">
    <text evidence="10">The DHHC domain is required for palmitoyltransferase activity.</text>
</comment>
<evidence type="ECO:0000256" key="10">
    <source>
        <dbReference type="RuleBase" id="RU079119"/>
    </source>
</evidence>
<dbReference type="EC" id="2.3.1.225" evidence="10"/>
<protein>
    <recommendedName>
        <fullName evidence="10">Palmitoyltransferase</fullName>
        <ecNumber evidence="10">2.3.1.225</ecNumber>
    </recommendedName>
</protein>
<dbReference type="PANTHER" id="PTHR12246">
    <property type="entry name" value="PALMITOYLTRANSFERASE ZDHHC16"/>
    <property type="match status" value="1"/>
</dbReference>
<comment type="caution">
    <text evidence="14">The sequence shown here is derived from an EMBL/GenBank/DDBJ whole genome shotgun (WGS) entry which is preliminary data.</text>
</comment>
<dbReference type="AlphaFoldDB" id="A0A1Y1VEA8"/>
<evidence type="ECO:0000256" key="1">
    <source>
        <dbReference type="ARBA" id="ARBA00004141"/>
    </source>
</evidence>
<comment type="similarity">
    <text evidence="10">Belongs to the DHHC palmitoyltransferase family.</text>
</comment>
<evidence type="ECO:0000256" key="3">
    <source>
        <dbReference type="ARBA" id="ARBA00022692"/>
    </source>
</evidence>
<keyword evidence="7" id="KW-0449">Lipoprotein</keyword>
<dbReference type="Pfam" id="PF01529">
    <property type="entry name" value="DHHC"/>
    <property type="match status" value="1"/>
</dbReference>
<feature type="transmembrane region" description="Helical" evidence="10">
    <location>
        <begin position="300"/>
        <end position="323"/>
    </location>
</feature>
<reference evidence="14 15" key="2">
    <citation type="submission" date="2016-08" db="EMBL/GenBank/DDBJ databases">
        <title>Pervasive Adenine N6-methylation of Active Genes in Fungi.</title>
        <authorList>
            <consortium name="DOE Joint Genome Institute"/>
            <person name="Mondo S.J."/>
            <person name="Dannebaum R.O."/>
            <person name="Kuo R.C."/>
            <person name="Labutti K."/>
            <person name="Haridas S."/>
            <person name="Kuo A."/>
            <person name="Salamov A."/>
            <person name="Ahrendt S.R."/>
            <person name="Lipzen A."/>
            <person name="Sullivan W."/>
            <person name="Andreopoulos W.B."/>
            <person name="Clum A."/>
            <person name="Lindquist E."/>
            <person name="Daum C."/>
            <person name="Ramamoorthy G.K."/>
            <person name="Gryganskyi A."/>
            <person name="Culley D."/>
            <person name="Magnuson J.K."/>
            <person name="James T.Y."/>
            <person name="O'Malley M.A."/>
            <person name="Stajich J.E."/>
            <person name="Spatafora J.W."/>
            <person name="Visel A."/>
            <person name="Grigoriev I.V."/>
        </authorList>
    </citation>
    <scope>NUCLEOTIDE SEQUENCE [LARGE SCALE GENOMIC DNA]</scope>
    <source>
        <strain evidence="15">finn</strain>
    </source>
</reference>
<evidence type="ECO:0000256" key="6">
    <source>
        <dbReference type="ARBA" id="ARBA00023139"/>
    </source>
</evidence>
<dbReference type="EMBL" id="MCFH01000013">
    <property type="protein sequence ID" value="ORX53306.1"/>
    <property type="molecule type" value="Genomic_DNA"/>
</dbReference>
<dbReference type="PROSITE" id="PS50216">
    <property type="entry name" value="DHHC"/>
    <property type="match status" value="1"/>
</dbReference>
<keyword evidence="11" id="KW-0175">Coiled coil</keyword>
<comment type="subcellular location">
    <subcellularLocation>
        <location evidence="1">Membrane</location>
        <topology evidence="1">Multi-pass membrane protein</topology>
    </subcellularLocation>
</comment>
<feature type="domain" description="Palmitoyltransferase DHHC" evidence="13">
    <location>
        <begin position="250"/>
        <end position="378"/>
    </location>
</feature>
<accession>A0A1Y1VEA8</accession>
<feature type="transmembrane region" description="Helical" evidence="10">
    <location>
        <begin position="45"/>
        <end position="65"/>
    </location>
</feature>
<evidence type="ECO:0000256" key="8">
    <source>
        <dbReference type="ARBA" id="ARBA00023315"/>
    </source>
</evidence>
<dbReference type="InterPro" id="IPR001594">
    <property type="entry name" value="Palmitoyltrfase_DHHC"/>
</dbReference>
<keyword evidence="3 10" id="KW-0812">Transmembrane</keyword>
<dbReference type="GO" id="GO:0019706">
    <property type="term" value="F:protein-cysteine S-palmitoyltransferase activity"/>
    <property type="evidence" value="ECO:0007669"/>
    <property type="project" value="UniProtKB-EC"/>
</dbReference>
<evidence type="ECO:0000313" key="15">
    <source>
        <dbReference type="Proteomes" id="UP000193719"/>
    </source>
</evidence>
<name>A0A1Y1VEA8_9FUNG</name>
<comment type="catalytic activity">
    <reaction evidence="9 10">
        <text>L-cysteinyl-[protein] + hexadecanoyl-CoA = S-hexadecanoyl-L-cysteinyl-[protein] + CoA</text>
        <dbReference type="Rhea" id="RHEA:36683"/>
        <dbReference type="Rhea" id="RHEA-COMP:10131"/>
        <dbReference type="Rhea" id="RHEA-COMP:11032"/>
        <dbReference type="ChEBI" id="CHEBI:29950"/>
        <dbReference type="ChEBI" id="CHEBI:57287"/>
        <dbReference type="ChEBI" id="CHEBI:57379"/>
        <dbReference type="ChEBI" id="CHEBI:74151"/>
        <dbReference type="EC" id="2.3.1.225"/>
    </reaction>
</comment>
<evidence type="ECO:0000256" key="11">
    <source>
        <dbReference type="SAM" id="Coils"/>
    </source>
</evidence>
<evidence type="ECO:0000256" key="9">
    <source>
        <dbReference type="ARBA" id="ARBA00048048"/>
    </source>
</evidence>
<feature type="transmembrane region" description="Helical" evidence="10">
    <location>
        <begin position="7"/>
        <end position="25"/>
    </location>
</feature>
<evidence type="ECO:0000256" key="7">
    <source>
        <dbReference type="ARBA" id="ARBA00023288"/>
    </source>
</evidence>
<feature type="coiled-coil region" evidence="11">
    <location>
        <begin position="394"/>
        <end position="444"/>
    </location>
</feature>
<feature type="transmembrane region" description="Helical" evidence="10">
    <location>
        <begin position="343"/>
        <end position="366"/>
    </location>
</feature>